<evidence type="ECO:0000313" key="2">
    <source>
        <dbReference type="Proteomes" id="UP000245626"/>
    </source>
</evidence>
<reference evidence="1 2" key="1">
    <citation type="journal article" date="2018" name="Mol. Biol. Evol.">
        <title>Broad Genomic Sampling Reveals a Smut Pathogenic Ancestry of the Fungal Clade Ustilaginomycotina.</title>
        <authorList>
            <person name="Kijpornyongpan T."/>
            <person name="Mondo S.J."/>
            <person name="Barry K."/>
            <person name="Sandor L."/>
            <person name="Lee J."/>
            <person name="Lipzen A."/>
            <person name="Pangilinan J."/>
            <person name="LaButti K."/>
            <person name="Hainaut M."/>
            <person name="Henrissat B."/>
            <person name="Grigoriev I.V."/>
            <person name="Spatafora J.W."/>
            <person name="Aime M.C."/>
        </authorList>
    </citation>
    <scope>NUCLEOTIDE SEQUENCE [LARGE SCALE GENOMIC DNA]</scope>
    <source>
        <strain evidence="1 2">SA 807</strain>
    </source>
</reference>
<proteinExistence type="predicted"/>
<name>A0ACD0NZL5_9BASI</name>
<accession>A0ACD0NZL5</accession>
<organism evidence="1 2">
    <name type="scientific">Violaceomyces palustris</name>
    <dbReference type="NCBI Taxonomy" id="1673888"/>
    <lineage>
        <taxon>Eukaryota</taxon>
        <taxon>Fungi</taxon>
        <taxon>Dikarya</taxon>
        <taxon>Basidiomycota</taxon>
        <taxon>Ustilaginomycotina</taxon>
        <taxon>Ustilaginomycetes</taxon>
        <taxon>Violaceomycetales</taxon>
        <taxon>Violaceomycetaceae</taxon>
        <taxon>Violaceomyces</taxon>
    </lineage>
</organism>
<keyword evidence="2" id="KW-1185">Reference proteome</keyword>
<sequence length="2332" mass="246438">MSYQASAQQQPPSQPRSSRHRVTSLMNPIGSSHAALGPSNSVSRFGQQPGSQRSQLPSASTSTVVGSPLSVASRYRTLSTTSRPANPPASSQEDEGRRGANASTAPRLPSSSSSSAIANLSPRRGSWTAQRASNTAATNSSDYGLSSSTSQRPSTASRIPSLSRGNLGSSRLGDALLGQRKPSEAAIDSRMTRSGLTSSTSSSGLAFPARRESLARGYQAELGTGSTSMTPSGSNASLSTSTSLSSMGPPTTTFVSHSGSSESRSTSGTFRQGGFLSISSTTNESGKRIRESPSLPSFDESISAPLFNDDILTGRLGSSDLVSQSEKDSQETSLATTATTTTTTTTTTATATANTGGAPTHVAGLPRSKPKMHLALRESPQMSSRFSNFSSALGTPDSNDDFGKMLRKNSVLSSSNASTPVETSVSAIEPSMAGLGIGLPSSMQAASSRPSAGSAMATSAPSAPASALKSTAAMPQTPDKFGDYLTPVSTPMAYDRAGQIGIGELATPRWNFPAHKISQWSSSPKLDGHSASLPRSVSNAISEDGSVLESQAVTRSKPRGPSGNSAIELSEYRKAGAEESKHSRSISYSALSSSVRQIGSSLPEESFKMTLSPSMPFHQTVTEASSKRTLEKKLDEISSTDQVRELADRRGSQGGTLESSSKSVGAPTERKSSVAQDAVNDSDLLDTSVREVSALAASLIIGPNGVQSKSPGIGDLSWAEGETGPFGGDASMDEGDRSSKWRDSFDLNTAITELLNEHDARRRERTISGQKYSDGSDSSRKNSTEVLLTSPAARIRPLQEGGFSSTLKIDKAAASAAQLFTSADASSMSTRRDTQHGGARGSSEVRESQRRSRHTSSSGQAQATTSKTASRISSVPTASASRSKRTSSASIGQSLLRGSMPFPPGEEFESILYATDDAAADALRKLDGLGGTPRTSKDFSKSPRGSKQISRPGSSGRSASRASSPSSKPARFSAFDSPSARTERQRSEDSMGKGTARTSRNFSRAKGADEPGSTPSSSIDSPRTSSFSSPRTRRSQLPPMPQTDLSVLQSGTSMLQGSKRSSIASVSGRDSYSSTLHSTSSVGSRAASKSKRTSALNEGALNLSGDASFLRADMIGGQAEENDQSQRQVSIPPVPPLPKVWESSRAGSFLSDANTSAHHSPVLPSASTTQPAQEEPCTPGTPLGPSDSTKDSVVPSKKWSFPSLPSALTRSPSSVGKNRNVTAPVVPESGEHQRKAQNDESTRRSRLSTSASDISVVSSAVSRGVGSVHETPRRQEAAAAVNGAPSSPRMRRTPSFFSKTPKKVVESGGTSSDVASDDKSFTAPSGRLSRKSIMGLGSLLGRSSSRKTVNANEADSGNKTPNGGFPPKVSHPPSAHRAETARRTSLIGRKRGKVSTASGGVTVDESFSLAQGLTSAPCSPNRTKTLPSSNEAPKVTPVSLPPREVSRIPDSPALAKTKHANLGQGEQRFAQGDHAPAPRRQLNNSISAQDLSAKAGAPGANVKVSEGEERNLLPTIDASPSLPPTETSTTDYSEFGMDSSTVSKASGQTSFSRIPRVIAVKTASRIPTSSSGTNLASSTSSQPSIRAVGSTSSSGNNLATSKSLANSLAANFGIGGSDDEGTSVSGSDLTAGTTRRSSQSQSSRPPPSPSVASRSANSSSLVSILNAYAAAKTSAEVESVLRRARIASYSASLSASEREVLNSLSNRHEQRKADAGGTASITNSPAPKAKISEAVTPRAAKVLTSSVSSAAGLVTKDSPSAPARKARVSVTTSSASARAARDASLNAANRAVRASVSPLLSLSPALSETGSNVSSNGASTSPIEEEERLGDSEMEAYIKRQQNKKLAAGATQEELDKMLQFPEPEPPSRMLSPRQAEVMYGNKLSPFEMQEMYEFREIFYCGQKATKKHQAVPEKPNNNHGYDDERGDYLVTSRDHLAYRYEIVDLLGRGSFGQVLQCRDHKTGKTVAIKLIRNKKRFHHQALVEVKILENLTKWDPDEQFNVIKMTESFYFRNHLCIATELLSINLYELIKANNFAGFSTRLIRRFTTQMLASLSLMKHHRIVHCDLKPENILLKHPRKSGIKVIDFGSSCFEHEKVYTYIQSRFYRSPEVILGMNYHTAIDIWSLGCIIAELYTGYPLFPGENEQEQLACIMEILGTPERYLIDRSSRKKLFFDSTGAPRPVVNSKGKRRRPGTKTLAQALKSNDDLFIDFIAKCLVWDPERRLKPDPAMRHPWILQGRRQAALAEGAMSMSRLTSSSGSTNGGAVPLMVPRKSTGTTSTPRSKATSSSSTVTSVSRSTTSGNLAQAMSPRRASNVGMATTATPIRAPRA</sequence>
<protein>
    <submittedName>
        <fullName evidence="1">Uncharacterized protein</fullName>
    </submittedName>
</protein>
<dbReference type="EMBL" id="KZ819864">
    <property type="protein sequence ID" value="PWN51180.1"/>
    <property type="molecule type" value="Genomic_DNA"/>
</dbReference>
<dbReference type="Proteomes" id="UP000245626">
    <property type="component" value="Unassembled WGS sequence"/>
</dbReference>
<gene>
    <name evidence="1" type="ORF">IE53DRAFT_61194</name>
</gene>
<evidence type="ECO:0000313" key="1">
    <source>
        <dbReference type="EMBL" id="PWN51180.1"/>
    </source>
</evidence>